<organism evidence="1 2">
    <name type="scientific">Caenorhabditis briggsae</name>
    <dbReference type="NCBI Taxonomy" id="6238"/>
    <lineage>
        <taxon>Eukaryota</taxon>
        <taxon>Metazoa</taxon>
        <taxon>Ecdysozoa</taxon>
        <taxon>Nematoda</taxon>
        <taxon>Chromadorea</taxon>
        <taxon>Rhabditida</taxon>
        <taxon>Rhabditina</taxon>
        <taxon>Rhabditomorpha</taxon>
        <taxon>Rhabditoidea</taxon>
        <taxon>Rhabditidae</taxon>
        <taxon>Peloderinae</taxon>
        <taxon>Caenorhabditis</taxon>
    </lineage>
</organism>
<dbReference type="FunCoup" id="A8WYG3">
    <property type="interactions" value="155"/>
</dbReference>
<dbReference type="WormBase" id="CBG04779">
    <property type="protein sequence ID" value="CBP44918"/>
    <property type="gene ID" value="WBGene00027390"/>
    <property type="gene designation" value="Cbr-mtl-2"/>
</dbReference>
<dbReference type="InterPro" id="IPR000853">
    <property type="entry name" value="Metalthion_nemt"/>
</dbReference>
<dbReference type="HOGENOM" id="CLU_2266122_0_0_1"/>
<name>A8WYG3_CAEBR</name>
<dbReference type="InParanoid" id="A8WYG3"/>
<evidence type="ECO:0000313" key="3">
    <source>
        <dbReference type="WormBase" id="CBG04779"/>
    </source>
</evidence>
<reference evidence="1 2" key="1">
    <citation type="journal article" date="2003" name="PLoS Biol.">
        <title>The genome sequence of Caenorhabditis briggsae: a platform for comparative genomics.</title>
        <authorList>
            <person name="Stein L.D."/>
            <person name="Bao Z."/>
            <person name="Blasiar D."/>
            <person name="Blumenthal T."/>
            <person name="Brent M.R."/>
            <person name="Chen N."/>
            <person name="Chinwalla A."/>
            <person name="Clarke L."/>
            <person name="Clee C."/>
            <person name="Coghlan A."/>
            <person name="Coulson A."/>
            <person name="D'Eustachio P."/>
            <person name="Fitch D.H."/>
            <person name="Fulton L.A."/>
            <person name="Fulton R.E."/>
            <person name="Griffiths-Jones S."/>
            <person name="Harris T.W."/>
            <person name="Hillier L.W."/>
            <person name="Kamath R."/>
            <person name="Kuwabara P.E."/>
            <person name="Mardis E.R."/>
            <person name="Marra M.A."/>
            <person name="Miner T.L."/>
            <person name="Minx P."/>
            <person name="Mullikin J.C."/>
            <person name="Plumb R.W."/>
            <person name="Rogers J."/>
            <person name="Schein J.E."/>
            <person name="Sohrmann M."/>
            <person name="Spieth J."/>
            <person name="Stajich J.E."/>
            <person name="Wei C."/>
            <person name="Willey D."/>
            <person name="Wilson R.K."/>
            <person name="Durbin R."/>
            <person name="Waterston R.H."/>
        </authorList>
    </citation>
    <scope>NUCLEOTIDE SEQUENCE [LARGE SCALE GENOMIC DNA]</scope>
    <source>
        <strain evidence="1 2">AF16</strain>
    </source>
</reference>
<dbReference type="STRING" id="6238.A8WYG3"/>
<dbReference type="PRINTS" id="PR00876">
    <property type="entry name" value="MTNEMATODE"/>
</dbReference>
<reference evidence="1 2" key="2">
    <citation type="journal article" date="2011" name="PLoS Genet.">
        <title>Caenorhabditis briggsae recombinant inbred line genotypes reveal inter-strain incompatibility and the evolution of recombination.</title>
        <authorList>
            <person name="Ross J.A."/>
            <person name="Koboldt D.C."/>
            <person name="Staisch J.E."/>
            <person name="Chamberlin H.M."/>
            <person name="Gupta B.P."/>
            <person name="Miller R.D."/>
            <person name="Baird S.E."/>
            <person name="Haag E.S."/>
        </authorList>
    </citation>
    <scope>NUCLEOTIDE SEQUENCE [LARGE SCALE GENOMIC DNA]</scope>
    <source>
        <strain evidence="1 2">AF16</strain>
    </source>
</reference>
<gene>
    <name evidence="3" type="primary">mtl-2</name>
    <name evidence="1 3" type="ORF">CBG04779</name>
    <name evidence="1" type="ORF">CBG_04779</name>
</gene>
<accession>A8WYG3</accession>
<dbReference type="RefSeq" id="XP_002637962.1">
    <property type="nucleotide sequence ID" value="XM_002637916.1"/>
</dbReference>
<dbReference type="GeneID" id="8579959"/>
<dbReference type="AlphaFoldDB" id="A8WYG3"/>
<dbReference type="Proteomes" id="UP000008549">
    <property type="component" value="Unassembled WGS sequence"/>
</dbReference>
<proteinExistence type="predicted"/>
<sequence>MPQSQTRAMCEIRKIPHPEPISIFLTGKDSKCSRESLVKISDSFDHFEDCKNQKCACNTADKACDCSETKCCEQYCCSTAADKKCCKAGCAGGCKCAKCECAH</sequence>
<dbReference type="KEGG" id="cbr:CBG_04779"/>
<evidence type="ECO:0000313" key="1">
    <source>
        <dbReference type="EMBL" id="CAP25421.1"/>
    </source>
</evidence>
<dbReference type="CTD" id="8579959"/>
<protein>
    <submittedName>
        <fullName evidence="1">Protein CBG04779</fullName>
    </submittedName>
</protein>
<dbReference type="EMBL" id="HE601135">
    <property type="protein sequence ID" value="CAP25421.1"/>
    <property type="molecule type" value="Genomic_DNA"/>
</dbReference>
<dbReference type="eggNOG" id="KOG4738">
    <property type="taxonomic scope" value="Eukaryota"/>
</dbReference>
<evidence type="ECO:0000313" key="2">
    <source>
        <dbReference type="Proteomes" id="UP000008549"/>
    </source>
</evidence>
<keyword evidence="2" id="KW-1185">Reference proteome</keyword>